<dbReference type="SMART" id="SM00448">
    <property type="entry name" value="REC"/>
    <property type="match status" value="1"/>
</dbReference>
<dbReference type="Pfam" id="PF00486">
    <property type="entry name" value="Trans_reg_C"/>
    <property type="match status" value="1"/>
</dbReference>
<dbReference type="Proteomes" id="UP001651690">
    <property type="component" value="Unassembled WGS sequence"/>
</dbReference>
<evidence type="ECO:0000256" key="7">
    <source>
        <dbReference type="PROSITE-ProRule" id="PRU01091"/>
    </source>
</evidence>
<proteinExistence type="predicted"/>
<dbReference type="InterPro" id="IPR011006">
    <property type="entry name" value="CheY-like_superfamily"/>
</dbReference>
<keyword evidence="2" id="KW-0902">Two-component regulatory system</keyword>
<organism evidence="10 11">
    <name type="scientific">Mycolicibacterium arenosum</name>
    <dbReference type="NCBI Taxonomy" id="2952157"/>
    <lineage>
        <taxon>Bacteria</taxon>
        <taxon>Bacillati</taxon>
        <taxon>Actinomycetota</taxon>
        <taxon>Actinomycetes</taxon>
        <taxon>Mycobacteriales</taxon>
        <taxon>Mycobacteriaceae</taxon>
        <taxon>Mycolicibacterium</taxon>
    </lineage>
</organism>
<keyword evidence="5" id="KW-0804">Transcription</keyword>
<keyword evidence="3" id="KW-0805">Transcription regulation</keyword>
<dbReference type="PROSITE" id="PS50110">
    <property type="entry name" value="RESPONSE_REGULATORY"/>
    <property type="match status" value="1"/>
</dbReference>
<dbReference type="Gene3D" id="1.10.10.10">
    <property type="entry name" value="Winged helix-like DNA-binding domain superfamily/Winged helix DNA-binding domain"/>
    <property type="match status" value="1"/>
</dbReference>
<dbReference type="SMART" id="SM00862">
    <property type="entry name" value="Trans_reg_C"/>
    <property type="match status" value="1"/>
</dbReference>
<protein>
    <submittedName>
        <fullName evidence="10">Response regulator transcription factor</fullName>
    </submittedName>
</protein>
<dbReference type="InterPro" id="IPR001789">
    <property type="entry name" value="Sig_transdc_resp-reg_receiver"/>
</dbReference>
<dbReference type="InterPro" id="IPR001867">
    <property type="entry name" value="OmpR/PhoB-type_DNA-bd"/>
</dbReference>
<evidence type="ECO:0000259" key="8">
    <source>
        <dbReference type="PROSITE" id="PS50110"/>
    </source>
</evidence>
<evidence type="ECO:0000259" key="9">
    <source>
        <dbReference type="PROSITE" id="PS51755"/>
    </source>
</evidence>
<sequence>MAPAPTLLIVEDDRVLADMLHRVFTDEGYSVTLAYDAQQGMHRALTDDYDVAIIDRGLPVRDGAELVAVLRSRGVLTPALLLTARGALEDRVEGLDAGAQDYLVKPFELPELMARVRALLRRPDGGTLLRAGGLCLDRVSDTVTGSRFASKPVSLTKRESNLLAVLMSAPHRVFTRKQLLAAAFDGVDTPGTVDTYVHYLRQKLGPEVVRTVRGSGYRLGTR</sequence>
<dbReference type="RefSeq" id="WP_255057961.1">
    <property type="nucleotide sequence ID" value="NZ_JANDBD010000001.1"/>
</dbReference>
<evidence type="ECO:0000256" key="6">
    <source>
        <dbReference type="PROSITE-ProRule" id="PRU00169"/>
    </source>
</evidence>
<keyword evidence="1 6" id="KW-0597">Phosphoprotein</keyword>
<evidence type="ECO:0000313" key="11">
    <source>
        <dbReference type="Proteomes" id="UP001651690"/>
    </source>
</evidence>
<dbReference type="CDD" id="cd00383">
    <property type="entry name" value="trans_reg_C"/>
    <property type="match status" value="1"/>
</dbReference>
<feature type="domain" description="OmpR/PhoB-type" evidence="9">
    <location>
        <begin position="126"/>
        <end position="221"/>
    </location>
</feature>
<feature type="modified residue" description="4-aspartylphosphate" evidence="6">
    <location>
        <position position="55"/>
    </location>
</feature>
<keyword evidence="4 7" id="KW-0238">DNA-binding</keyword>
<dbReference type="PROSITE" id="PS51755">
    <property type="entry name" value="OMPR_PHOB"/>
    <property type="match status" value="1"/>
</dbReference>
<dbReference type="SUPFAM" id="SSF46894">
    <property type="entry name" value="C-terminal effector domain of the bipartite response regulators"/>
    <property type="match status" value="1"/>
</dbReference>
<dbReference type="PANTHER" id="PTHR48111:SF1">
    <property type="entry name" value="TWO-COMPONENT RESPONSE REGULATOR ORR33"/>
    <property type="match status" value="1"/>
</dbReference>
<comment type="caution">
    <text evidence="10">The sequence shown here is derived from an EMBL/GenBank/DDBJ whole genome shotgun (WGS) entry which is preliminary data.</text>
</comment>
<dbReference type="InterPro" id="IPR039420">
    <property type="entry name" value="WalR-like"/>
</dbReference>
<dbReference type="Pfam" id="PF00072">
    <property type="entry name" value="Response_reg"/>
    <property type="match status" value="1"/>
</dbReference>
<dbReference type="SUPFAM" id="SSF52172">
    <property type="entry name" value="CheY-like"/>
    <property type="match status" value="1"/>
</dbReference>
<evidence type="ECO:0000256" key="5">
    <source>
        <dbReference type="ARBA" id="ARBA00023163"/>
    </source>
</evidence>
<feature type="DNA-binding region" description="OmpR/PhoB-type" evidence="7">
    <location>
        <begin position="126"/>
        <end position="221"/>
    </location>
</feature>
<evidence type="ECO:0000313" key="10">
    <source>
        <dbReference type="EMBL" id="MCP9270983.1"/>
    </source>
</evidence>
<evidence type="ECO:0000256" key="4">
    <source>
        <dbReference type="ARBA" id="ARBA00023125"/>
    </source>
</evidence>
<dbReference type="PANTHER" id="PTHR48111">
    <property type="entry name" value="REGULATOR OF RPOS"/>
    <property type="match status" value="1"/>
</dbReference>
<dbReference type="Gene3D" id="3.40.50.2300">
    <property type="match status" value="1"/>
</dbReference>
<accession>A0ABT1LVQ7</accession>
<name>A0ABT1LVQ7_9MYCO</name>
<reference evidence="10 11" key="1">
    <citation type="submission" date="2022-06" db="EMBL/GenBank/DDBJ databases">
        <title>Mycolicibacterium sp. CAU 1645 isolated from seawater.</title>
        <authorList>
            <person name="Kim W."/>
        </authorList>
    </citation>
    <scope>NUCLEOTIDE SEQUENCE [LARGE SCALE GENOMIC DNA]</scope>
    <source>
        <strain evidence="10 11">CAU 1645</strain>
    </source>
</reference>
<gene>
    <name evidence="10" type="ORF">NM203_02145</name>
</gene>
<evidence type="ECO:0000256" key="2">
    <source>
        <dbReference type="ARBA" id="ARBA00023012"/>
    </source>
</evidence>
<evidence type="ECO:0000256" key="1">
    <source>
        <dbReference type="ARBA" id="ARBA00022553"/>
    </source>
</evidence>
<feature type="domain" description="Response regulatory" evidence="8">
    <location>
        <begin position="6"/>
        <end position="120"/>
    </location>
</feature>
<keyword evidence="11" id="KW-1185">Reference proteome</keyword>
<dbReference type="EMBL" id="JANDBD010000001">
    <property type="protein sequence ID" value="MCP9270983.1"/>
    <property type="molecule type" value="Genomic_DNA"/>
</dbReference>
<dbReference type="InterPro" id="IPR016032">
    <property type="entry name" value="Sig_transdc_resp-reg_C-effctor"/>
</dbReference>
<dbReference type="Gene3D" id="6.10.250.690">
    <property type="match status" value="1"/>
</dbReference>
<dbReference type="InterPro" id="IPR036388">
    <property type="entry name" value="WH-like_DNA-bd_sf"/>
</dbReference>
<evidence type="ECO:0000256" key="3">
    <source>
        <dbReference type="ARBA" id="ARBA00023015"/>
    </source>
</evidence>